<name>A0A8H5X9G8_9HYPO</name>
<protein>
    <submittedName>
        <fullName evidence="1">Uncharacterized protein</fullName>
    </submittedName>
</protein>
<evidence type="ECO:0000313" key="2">
    <source>
        <dbReference type="Proteomes" id="UP000562682"/>
    </source>
</evidence>
<proteinExistence type="predicted"/>
<sequence>MVGFQDLPVELAVVIMKYVDTPQDISAMIRADRWLLHCFLDNRKQVITPHTIRIMEVCGSHVSTAYLLAARLRHIKQDPAFNDTRPQHREQILSPILRSCINSHNTYHHVSHCASLSTICALSTIAIDVGWLTTSYISQAREELFQYQPPEDWPKVSLTEHQRFINAACRFESYVQAFFHMEQPVFSRDESIRRLLFAPRLCDLESRDRMYATETFYSIVSYVYDQHFTMMNNIKLHISVRMKAIINGGDPDDTQVADERKRRRLRSCGQIEVNKYVHYLTSGGLGMLLHLQSVDLNEQSRFVLSSFESVLDSRHPNVLVVHGLELYKIGTVEKHSWNPWVDCEDVFEINPGQWQWAQSFWDADGWASRWFLWW</sequence>
<dbReference type="EMBL" id="JAAOAK010000116">
    <property type="protein sequence ID" value="KAF5688576.1"/>
    <property type="molecule type" value="Genomic_DNA"/>
</dbReference>
<dbReference type="AlphaFoldDB" id="A0A8H5X9G8"/>
<evidence type="ECO:0000313" key="1">
    <source>
        <dbReference type="EMBL" id="KAF5688576.1"/>
    </source>
</evidence>
<keyword evidence="2" id="KW-1185">Reference proteome</keyword>
<organism evidence="1 2">
    <name type="scientific">Fusarium denticulatum</name>
    <dbReference type="NCBI Taxonomy" id="48507"/>
    <lineage>
        <taxon>Eukaryota</taxon>
        <taxon>Fungi</taxon>
        <taxon>Dikarya</taxon>
        <taxon>Ascomycota</taxon>
        <taxon>Pezizomycotina</taxon>
        <taxon>Sordariomycetes</taxon>
        <taxon>Hypocreomycetidae</taxon>
        <taxon>Hypocreales</taxon>
        <taxon>Nectriaceae</taxon>
        <taxon>Fusarium</taxon>
        <taxon>Fusarium fujikuroi species complex</taxon>
    </lineage>
</organism>
<dbReference type="Proteomes" id="UP000562682">
    <property type="component" value="Unassembled WGS sequence"/>
</dbReference>
<reference evidence="1 2" key="1">
    <citation type="submission" date="2020-05" db="EMBL/GenBank/DDBJ databases">
        <title>Identification and distribution of gene clusters putatively required for synthesis of sphingolipid metabolism inhibitors in phylogenetically diverse species of the filamentous fungus Fusarium.</title>
        <authorList>
            <person name="Kim H.-S."/>
            <person name="Busman M."/>
            <person name="Brown D.W."/>
            <person name="Divon H."/>
            <person name="Uhlig S."/>
            <person name="Proctor R.H."/>
        </authorList>
    </citation>
    <scope>NUCLEOTIDE SEQUENCE [LARGE SCALE GENOMIC DNA]</scope>
    <source>
        <strain evidence="1 2">NRRL 25311</strain>
    </source>
</reference>
<gene>
    <name evidence="1" type="ORF">FDENT_4796</name>
</gene>
<accession>A0A8H5X9G8</accession>
<comment type="caution">
    <text evidence="1">The sequence shown here is derived from an EMBL/GenBank/DDBJ whole genome shotgun (WGS) entry which is preliminary data.</text>
</comment>